<reference evidence="1" key="1">
    <citation type="submission" date="2019-06" db="EMBL/GenBank/DDBJ databases">
        <authorList>
            <person name="Zheng W."/>
        </authorList>
    </citation>
    <scope>NUCLEOTIDE SEQUENCE</scope>
    <source>
        <strain evidence="1">QDHG01</strain>
    </source>
</reference>
<gene>
    <name evidence="1" type="ORF">FGO68_gene17717</name>
</gene>
<organism evidence="1 2">
    <name type="scientific">Halteria grandinella</name>
    <dbReference type="NCBI Taxonomy" id="5974"/>
    <lineage>
        <taxon>Eukaryota</taxon>
        <taxon>Sar</taxon>
        <taxon>Alveolata</taxon>
        <taxon>Ciliophora</taxon>
        <taxon>Intramacronucleata</taxon>
        <taxon>Spirotrichea</taxon>
        <taxon>Stichotrichia</taxon>
        <taxon>Sporadotrichida</taxon>
        <taxon>Halteriidae</taxon>
        <taxon>Halteria</taxon>
    </lineage>
</organism>
<keyword evidence="2" id="KW-1185">Reference proteome</keyword>
<accession>A0A8J8T9A6</accession>
<protein>
    <submittedName>
        <fullName evidence="1">Uncharacterized protein</fullName>
    </submittedName>
</protein>
<dbReference type="AlphaFoldDB" id="A0A8J8T9A6"/>
<proteinExistence type="predicted"/>
<dbReference type="EMBL" id="RRYP01001105">
    <property type="protein sequence ID" value="TNV86405.1"/>
    <property type="molecule type" value="Genomic_DNA"/>
</dbReference>
<dbReference type="Proteomes" id="UP000785679">
    <property type="component" value="Unassembled WGS sequence"/>
</dbReference>
<sequence>MILLKNGVPKQEILAGELIKPKHKRVINKPIEIFRNSQQNGDNEKIIQRQTPSTLSPKQQDQKLQQLVYQEVFRPDFAKQKAPEQQIQSPRKEAPKVGQIQGLEVIAPIKYSQHINMLNEPYTHLKNHPINIIIRQCNFFSHLLMQASHQLTFPGKQPQPFDILQLSQLGKLFNIEIPRNQFLNVNFFKSKAFILQCKEEVQTRLFNALNYSNCNPVLNPQQRKQFTPFKAFIGAGNNAKLMTQVIFRQNRWWWQLSQTVFERKNEEFEYEEDEEADEGKLALMVMNEKSAALEDFKEQNIIWTQWKKGKLVSQLK</sequence>
<name>A0A8J8T9A6_HALGN</name>
<evidence type="ECO:0000313" key="2">
    <source>
        <dbReference type="Proteomes" id="UP000785679"/>
    </source>
</evidence>
<comment type="caution">
    <text evidence="1">The sequence shown here is derived from an EMBL/GenBank/DDBJ whole genome shotgun (WGS) entry which is preliminary data.</text>
</comment>
<evidence type="ECO:0000313" key="1">
    <source>
        <dbReference type="EMBL" id="TNV86405.1"/>
    </source>
</evidence>